<gene>
    <name evidence="3" type="ORF">IGS73_09375</name>
</gene>
<evidence type="ECO:0000256" key="1">
    <source>
        <dbReference type="SAM" id="MobiDB-lite"/>
    </source>
</evidence>
<proteinExistence type="predicted"/>
<dbReference type="RefSeq" id="WP_192910260.1">
    <property type="nucleotide sequence ID" value="NZ_CP062789.1"/>
</dbReference>
<dbReference type="Gene3D" id="3.40.50.300">
    <property type="entry name" value="P-loop containing nucleotide triphosphate hydrolases"/>
    <property type="match status" value="1"/>
</dbReference>
<organism evidence="3 4">
    <name type="scientific">Janibacter indicus</name>
    <dbReference type="NCBI Taxonomy" id="857417"/>
    <lineage>
        <taxon>Bacteria</taxon>
        <taxon>Bacillati</taxon>
        <taxon>Actinomycetota</taxon>
        <taxon>Actinomycetes</taxon>
        <taxon>Micrococcales</taxon>
        <taxon>Intrasporangiaceae</taxon>
        <taxon>Janibacter</taxon>
    </lineage>
</organism>
<feature type="domain" description="AAA+ ATPase" evidence="2">
    <location>
        <begin position="490"/>
        <end position="742"/>
    </location>
</feature>
<reference evidence="3 4" key="1">
    <citation type="submission" date="2020-10" db="EMBL/GenBank/DDBJ databases">
        <title>Janibacter indicus TT2 genome sequence.</title>
        <authorList>
            <person name="Lee K."/>
            <person name="Ganzorig M."/>
        </authorList>
    </citation>
    <scope>NUCLEOTIDE SEQUENCE [LARGE SCALE GENOMIC DNA]</scope>
    <source>
        <strain evidence="3 4">TT2</strain>
    </source>
</reference>
<evidence type="ECO:0000313" key="3">
    <source>
        <dbReference type="EMBL" id="QOK21391.1"/>
    </source>
</evidence>
<accession>A0A7L9IVI3</accession>
<evidence type="ECO:0000313" key="4">
    <source>
        <dbReference type="Proteomes" id="UP000593998"/>
    </source>
</evidence>
<dbReference type="AlphaFoldDB" id="A0A7L9IVI3"/>
<dbReference type="InterPro" id="IPR027417">
    <property type="entry name" value="P-loop_NTPase"/>
</dbReference>
<dbReference type="Pfam" id="PF13481">
    <property type="entry name" value="AAA_25"/>
    <property type="match status" value="1"/>
</dbReference>
<dbReference type="SMART" id="SM00382">
    <property type="entry name" value="AAA"/>
    <property type="match status" value="1"/>
</dbReference>
<name>A0A7L9IVI3_9MICO</name>
<dbReference type="InterPro" id="IPR003593">
    <property type="entry name" value="AAA+_ATPase"/>
</dbReference>
<evidence type="ECO:0000259" key="2">
    <source>
        <dbReference type="SMART" id="SM00382"/>
    </source>
</evidence>
<sequence>MTSLDLEHARDFLTRLYGDAPGRLSIVHMDAAGTFHGTGGDVPDIDAALERIARLDANGARGIYHRTTTLTRQLQHHERGAASDSHALPGLWADVDFGTEGHKPGPGLALPADEPTARRIVTESGLPAPSLWVHSGGGYYPWWLLEQPLTLDDSTRTTLAEASKAWQQILKRSADRLRVNYGAGIGDLARVLRVPGTVNRKTSSPRPCRTVEDTGTVYTLDELLAAIVANPAPAPAAPAPRRTPRHDVLGLDTGDSAFDLLDEHVTFDDILTSAGWTRHTASHSPSIHECWTRPDGPDNPCSAHTLTANPHVLVVHSELAGLPTGGGQRLTRGRVFAHLHHRGDERAGALDLFDAINGRPCTPAAAALPLPRRTMPAPTSYNMGDLGEHDVTTQARREQAEHEEQRPAAPSGKDSGGWSPPDPTHDFERAVAERLHYLRVVDTAQQRHAELKRGDRPTTYARDGADFLLDDNPDEIPALWGHGTDILCAKGEPLMICGGPGVGKTTIAGQLLEARLGLGPRTVLDLPVEPTSSRVLYLAMDRPRQIQRALARLLRHEEHRDTLHERLIIWPGPPPADLAQDTDALARLAHEHGADTVFVDSLKDAFLGVSEDGPAAGYNRARQTAIAAGVELIELHHTRKNTASNGAKKPPATLSDVYGSTWLTSGAGSVISLDGDAGDAVVELRHLKQPADTIGPLKVLHDSTTGRSSIFHATDLIALARGNGDITAREAAKALSETDKPTANQVEKARRRLQALEKSGQLFIYDTGNKAKGAPTRWQVVDRFQTFTPPFTAHEGPDTITEAS</sequence>
<dbReference type="SUPFAM" id="SSF52540">
    <property type="entry name" value="P-loop containing nucleoside triphosphate hydrolases"/>
    <property type="match status" value="1"/>
</dbReference>
<protein>
    <submittedName>
        <fullName evidence="3">AAA family ATPase</fullName>
    </submittedName>
</protein>
<feature type="compositionally biased region" description="Basic and acidic residues" evidence="1">
    <location>
        <begin position="392"/>
        <end position="406"/>
    </location>
</feature>
<dbReference type="Proteomes" id="UP000593998">
    <property type="component" value="Chromosome"/>
</dbReference>
<feature type="region of interest" description="Disordered" evidence="1">
    <location>
        <begin position="392"/>
        <end position="426"/>
    </location>
</feature>
<dbReference type="EMBL" id="CP062789">
    <property type="protein sequence ID" value="QOK21391.1"/>
    <property type="molecule type" value="Genomic_DNA"/>
</dbReference>